<protein>
    <submittedName>
        <fullName evidence="2">Uncharacterized protein</fullName>
    </submittedName>
</protein>
<dbReference type="CDD" id="cd00090">
    <property type="entry name" value="HTH_ARSR"/>
    <property type="match status" value="1"/>
</dbReference>
<dbReference type="EMBL" id="LAZR01028580">
    <property type="protein sequence ID" value="KKL62159.1"/>
    <property type="molecule type" value="Genomic_DNA"/>
</dbReference>
<dbReference type="SUPFAM" id="SSF46785">
    <property type="entry name" value="Winged helix' DNA-binding domain"/>
    <property type="match status" value="1"/>
</dbReference>
<organism evidence="2">
    <name type="scientific">marine sediment metagenome</name>
    <dbReference type="NCBI Taxonomy" id="412755"/>
    <lineage>
        <taxon>unclassified sequences</taxon>
        <taxon>metagenomes</taxon>
        <taxon>ecological metagenomes</taxon>
    </lineage>
</organism>
<dbReference type="Gene3D" id="1.10.10.10">
    <property type="entry name" value="Winged helix-like DNA-binding domain superfamily/Winged helix DNA-binding domain"/>
    <property type="match status" value="1"/>
</dbReference>
<dbReference type="AlphaFoldDB" id="A0A0F9DKK0"/>
<dbReference type="InterPro" id="IPR011991">
    <property type="entry name" value="ArsR-like_HTH"/>
</dbReference>
<evidence type="ECO:0000313" key="2">
    <source>
        <dbReference type="EMBL" id="KKL62159.1"/>
    </source>
</evidence>
<evidence type="ECO:0000256" key="1">
    <source>
        <dbReference type="SAM" id="MobiDB-lite"/>
    </source>
</evidence>
<accession>A0A0F9DKK0</accession>
<comment type="caution">
    <text evidence="2">The sequence shown here is derived from an EMBL/GenBank/DDBJ whole genome shotgun (WGS) entry which is preliminary data.</text>
</comment>
<gene>
    <name evidence="2" type="ORF">LCGC14_2187990</name>
</gene>
<sequence>MKLSKTDLRILMAIKVEGSSMCNSKIARRLNLHPPQTQKRLKILKKYGILEEIEGWPKLYHFNMHNHSQDFIINTIECPKCQRMHIRHHSQLTVQCSCKTPAGKYTRFYVFDSRIKDKKVLQRQSEKSNSTTEIENDVQEIINPS</sequence>
<dbReference type="InterPro" id="IPR036388">
    <property type="entry name" value="WH-like_DNA-bd_sf"/>
</dbReference>
<dbReference type="InterPro" id="IPR036390">
    <property type="entry name" value="WH_DNA-bd_sf"/>
</dbReference>
<proteinExistence type="predicted"/>
<feature type="region of interest" description="Disordered" evidence="1">
    <location>
        <begin position="122"/>
        <end position="145"/>
    </location>
</feature>
<reference evidence="2" key="1">
    <citation type="journal article" date="2015" name="Nature">
        <title>Complex archaea that bridge the gap between prokaryotes and eukaryotes.</title>
        <authorList>
            <person name="Spang A."/>
            <person name="Saw J.H."/>
            <person name="Jorgensen S.L."/>
            <person name="Zaremba-Niedzwiedzka K."/>
            <person name="Martijn J."/>
            <person name="Lind A.E."/>
            <person name="van Eijk R."/>
            <person name="Schleper C."/>
            <person name="Guy L."/>
            <person name="Ettema T.J."/>
        </authorList>
    </citation>
    <scope>NUCLEOTIDE SEQUENCE</scope>
</reference>
<name>A0A0F9DKK0_9ZZZZ</name>
<dbReference type="Pfam" id="PF13412">
    <property type="entry name" value="HTH_24"/>
    <property type="match status" value="1"/>
</dbReference>